<evidence type="ECO:0000256" key="3">
    <source>
        <dbReference type="ARBA" id="ARBA00022553"/>
    </source>
</evidence>
<evidence type="ECO:0000313" key="11">
    <source>
        <dbReference type="Proteomes" id="UP000278440"/>
    </source>
</evidence>
<keyword evidence="8" id="KW-0902">Two-component regulatory system</keyword>
<dbReference type="AlphaFoldDB" id="A0A495XT33"/>
<dbReference type="GO" id="GO:0005524">
    <property type="term" value="F:ATP binding"/>
    <property type="evidence" value="ECO:0007669"/>
    <property type="project" value="UniProtKB-KW"/>
</dbReference>
<dbReference type="InterPro" id="IPR003594">
    <property type="entry name" value="HATPase_dom"/>
</dbReference>
<dbReference type="PRINTS" id="PR00344">
    <property type="entry name" value="BCTRLSENSOR"/>
</dbReference>
<dbReference type="OrthoDB" id="9767435at2"/>
<dbReference type="RefSeq" id="WP_121031132.1">
    <property type="nucleotide sequence ID" value="NZ_RBXT01000001.1"/>
</dbReference>
<gene>
    <name evidence="10" type="ORF">DFJ68_0747</name>
</gene>
<evidence type="ECO:0000313" key="10">
    <source>
        <dbReference type="EMBL" id="RKT77327.1"/>
    </source>
</evidence>
<dbReference type="EC" id="2.7.13.3" evidence="2"/>
<dbReference type="PANTHER" id="PTHR41523">
    <property type="entry name" value="TWO-COMPONENT SYSTEM SENSOR PROTEIN"/>
    <property type="match status" value="1"/>
</dbReference>
<evidence type="ECO:0000256" key="8">
    <source>
        <dbReference type="ARBA" id="ARBA00023012"/>
    </source>
</evidence>
<dbReference type="InterPro" id="IPR022066">
    <property type="entry name" value="PdtaS_GAF"/>
</dbReference>
<dbReference type="Gene3D" id="3.30.450.20">
    <property type="entry name" value="PAS domain"/>
    <property type="match status" value="1"/>
</dbReference>
<dbReference type="InterPro" id="IPR005467">
    <property type="entry name" value="His_kinase_dom"/>
</dbReference>
<dbReference type="GO" id="GO:0004673">
    <property type="term" value="F:protein histidine kinase activity"/>
    <property type="evidence" value="ECO:0007669"/>
    <property type="project" value="UniProtKB-EC"/>
</dbReference>
<keyword evidence="5" id="KW-0547">Nucleotide-binding</keyword>
<evidence type="ECO:0000256" key="2">
    <source>
        <dbReference type="ARBA" id="ARBA00012438"/>
    </source>
</evidence>
<name>A0A495XT33_9MICO</name>
<dbReference type="SUPFAM" id="SSF55785">
    <property type="entry name" value="PYP-like sensor domain (PAS domain)"/>
    <property type="match status" value="1"/>
</dbReference>
<keyword evidence="4" id="KW-0808">Transferase</keyword>
<keyword evidence="6 10" id="KW-0418">Kinase</keyword>
<keyword evidence="11" id="KW-1185">Reference proteome</keyword>
<dbReference type="InterPro" id="IPR038424">
    <property type="entry name" value="H_kinase_PdtaS_GAF_sf"/>
</dbReference>
<dbReference type="Pfam" id="PF07568">
    <property type="entry name" value="HisKA_2"/>
    <property type="match status" value="1"/>
</dbReference>
<dbReference type="Pfam" id="PF08448">
    <property type="entry name" value="PAS_4"/>
    <property type="match status" value="1"/>
</dbReference>
<dbReference type="InterPro" id="IPR013656">
    <property type="entry name" value="PAS_4"/>
</dbReference>
<comment type="caution">
    <text evidence="10">The sequence shown here is derived from an EMBL/GenBank/DDBJ whole genome shotgun (WGS) entry which is preliminary data.</text>
</comment>
<comment type="catalytic activity">
    <reaction evidence="1">
        <text>ATP + protein L-histidine = ADP + protein N-phospho-L-histidine.</text>
        <dbReference type="EC" id="2.7.13.3"/>
    </reaction>
</comment>
<evidence type="ECO:0000256" key="4">
    <source>
        <dbReference type="ARBA" id="ARBA00022679"/>
    </source>
</evidence>
<dbReference type="InterPro" id="IPR004358">
    <property type="entry name" value="Sig_transdc_His_kin-like_C"/>
</dbReference>
<dbReference type="PROSITE" id="PS50109">
    <property type="entry name" value="HIS_KIN"/>
    <property type="match status" value="1"/>
</dbReference>
<keyword evidence="3" id="KW-0597">Phosphoprotein</keyword>
<evidence type="ECO:0000256" key="7">
    <source>
        <dbReference type="ARBA" id="ARBA00022840"/>
    </source>
</evidence>
<dbReference type="SUPFAM" id="SSF55874">
    <property type="entry name" value="ATPase domain of HSP90 chaperone/DNA topoisomerase II/histidine kinase"/>
    <property type="match status" value="1"/>
</dbReference>
<dbReference type="InterPro" id="IPR035965">
    <property type="entry name" value="PAS-like_dom_sf"/>
</dbReference>
<dbReference type="InterPro" id="IPR036890">
    <property type="entry name" value="HATPase_C_sf"/>
</dbReference>
<reference evidence="10 11" key="1">
    <citation type="submission" date="2018-10" db="EMBL/GenBank/DDBJ databases">
        <title>Sequencing the genomes of 1000 actinobacteria strains.</title>
        <authorList>
            <person name="Klenk H.-P."/>
        </authorList>
    </citation>
    <scope>NUCLEOTIDE SEQUENCE [LARGE SCALE GENOMIC DNA]</scope>
    <source>
        <strain evidence="10 11">DSM 44267</strain>
    </source>
</reference>
<dbReference type="GO" id="GO:0000160">
    <property type="term" value="P:phosphorelay signal transduction system"/>
    <property type="evidence" value="ECO:0007669"/>
    <property type="project" value="UniProtKB-KW"/>
</dbReference>
<dbReference type="Gene3D" id="3.30.565.10">
    <property type="entry name" value="Histidine kinase-like ATPase, C-terminal domain"/>
    <property type="match status" value="1"/>
</dbReference>
<dbReference type="Gene3D" id="3.30.450.280">
    <property type="entry name" value="GAF domain"/>
    <property type="match status" value="1"/>
</dbReference>
<proteinExistence type="predicted"/>
<sequence length="495" mass="53810">MATLSELLRARTDVAAPDVEWLQLLVGDWQLVADLSFADLVLWVHSVEADWEAVAHVRPTTGQLVFVEDQVGRTAEPGRTHDLLDEAAAEQRILRVRQVQVVQEHAPEQSVREEYIPVVREGRVVAVMTRHTNLWTTRTPSRLELTYLATADALCRMVTGGEFPNSSAPTGLRRGAPRVGDGVIRLDVDGVVTYASPNAVSALHRLGHLGEVVGASLAQIVTDNVRELDPVDEGLALVVTGRQPWRTEVVAGGTTVSMRAIPLTEAGQRFGAIVLMRDVGELRRRERELMTKDATIREIHHRVKNNLQSVAALLRLQARRLPVGEARAALAEAERRVGTIAMVHEQLSAGFDETVDFDAIAQRGLGAVVEVSANGVPVRTVTEGSFGRLRAEDATSLSMVLSELVQNSIEHGLADRGGAVRITVARHPDERGTEVVDVSVEDDGRGIDPDHRPGSGLGTQIVASLVADLGGRITWEDVEPHGTRARFTAKLRPMA</sequence>
<dbReference type="SMART" id="SM00387">
    <property type="entry name" value="HATPase_c"/>
    <property type="match status" value="1"/>
</dbReference>
<evidence type="ECO:0000259" key="9">
    <source>
        <dbReference type="PROSITE" id="PS50109"/>
    </source>
</evidence>
<organism evidence="10 11">
    <name type="scientific">Terracoccus luteus</name>
    <dbReference type="NCBI Taxonomy" id="53356"/>
    <lineage>
        <taxon>Bacteria</taxon>
        <taxon>Bacillati</taxon>
        <taxon>Actinomycetota</taxon>
        <taxon>Actinomycetes</taxon>
        <taxon>Micrococcales</taxon>
        <taxon>Intrasporangiaceae</taxon>
        <taxon>Terracoccus</taxon>
    </lineage>
</organism>
<evidence type="ECO:0000256" key="6">
    <source>
        <dbReference type="ARBA" id="ARBA00022777"/>
    </source>
</evidence>
<feature type="domain" description="Histidine kinase" evidence="9">
    <location>
        <begin position="298"/>
        <end position="493"/>
    </location>
</feature>
<dbReference type="Proteomes" id="UP000278440">
    <property type="component" value="Unassembled WGS sequence"/>
</dbReference>
<dbReference type="Pfam" id="PF02518">
    <property type="entry name" value="HATPase_c"/>
    <property type="match status" value="1"/>
</dbReference>
<evidence type="ECO:0000256" key="5">
    <source>
        <dbReference type="ARBA" id="ARBA00022741"/>
    </source>
</evidence>
<keyword evidence="7" id="KW-0067">ATP-binding</keyword>
<dbReference type="EMBL" id="RBXT01000001">
    <property type="protein sequence ID" value="RKT77327.1"/>
    <property type="molecule type" value="Genomic_DNA"/>
</dbReference>
<evidence type="ECO:0000256" key="1">
    <source>
        <dbReference type="ARBA" id="ARBA00000085"/>
    </source>
</evidence>
<protein>
    <recommendedName>
        <fullName evidence="2">histidine kinase</fullName>
        <ecNumber evidence="2">2.7.13.3</ecNumber>
    </recommendedName>
</protein>
<dbReference type="Pfam" id="PF12282">
    <property type="entry name" value="GAF_PdtaS"/>
    <property type="match status" value="1"/>
</dbReference>
<dbReference type="PANTHER" id="PTHR41523:SF8">
    <property type="entry name" value="ETHYLENE RESPONSE SENSOR PROTEIN"/>
    <property type="match status" value="1"/>
</dbReference>
<dbReference type="InterPro" id="IPR011495">
    <property type="entry name" value="Sig_transdc_His_kin_sub2_dim/P"/>
</dbReference>
<accession>A0A495XT33</accession>